<evidence type="ECO:0000256" key="4">
    <source>
        <dbReference type="ARBA" id="ARBA00023136"/>
    </source>
</evidence>
<evidence type="ECO:0000256" key="1">
    <source>
        <dbReference type="ARBA" id="ARBA00004141"/>
    </source>
</evidence>
<dbReference type="GO" id="GO:0016020">
    <property type="term" value="C:membrane"/>
    <property type="evidence" value="ECO:0007669"/>
    <property type="project" value="UniProtKB-SubCell"/>
</dbReference>
<dbReference type="Gene3D" id="1.20.1250.20">
    <property type="entry name" value="MFS general substrate transporter like domains"/>
    <property type="match status" value="1"/>
</dbReference>
<keyword evidence="9" id="KW-1185">Reference proteome</keyword>
<feature type="transmembrane region" description="Helical" evidence="6">
    <location>
        <begin position="28"/>
        <end position="45"/>
    </location>
</feature>
<dbReference type="FunFam" id="1.20.1250.20:FF:000011">
    <property type="entry name" value="MFS multidrug transporter, putative"/>
    <property type="match status" value="1"/>
</dbReference>
<protein>
    <submittedName>
        <fullName evidence="8">MFS general substrate transporter</fullName>
    </submittedName>
</protein>
<gene>
    <name evidence="8" type="ORF">CC86DRAFT_345058</name>
</gene>
<feature type="region of interest" description="Disordered" evidence="5">
    <location>
        <begin position="1"/>
        <end position="20"/>
    </location>
</feature>
<feature type="transmembrane region" description="Helical" evidence="6">
    <location>
        <begin position="395"/>
        <end position="418"/>
    </location>
</feature>
<feature type="transmembrane region" description="Helical" evidence="6">
    <location>
        <begin position="122"/>
        <end position="141"/>
    </location>
</feature>
<organism evidence="8 9">
    <name type="scientific">Ophiobolus disseminans</name>
    <dbReference type="NCBI Taxonomy" id="1469910"/>
    <lineage>
        <taxon>Eukaryota</taxon>
        <taxon>Fungi</taxon>
        <taxon>Dikarya</taxon>
        <taxon>Ascomycota</taxon>
        <taxon>Pezizomycotina</taxon>
        <taxon>Dothideomycetes</taxon>
        <taxon>Pleosporomycetidae</taxon>
        <taxon>Pleosporales</taxon>
        <taxon>Pleosporineae</taxon>
        <taxon>Phaeosphaeriaceae</taxon>
        <taxon>Ophiobolus</taxon>
    </lineage>
</organism>
<dbReference type="InterPro" id="IPR020846">
    <property type="entry name" value="MFS_dom"/>
</dbReference>
<dbReference type="PANTHER" id="PTHR23502:SF157">
    <property type="entry name" value="MAJOR FACILITATOR SUPERFAMILY (MFS) PROFILE DOMAIN-CONTAINING PROTEIN-RELATED"/>
    <property type="match status" value="1"/>
</dbReference>
<evidence type="ECO:0000313" key="8">
    <source>
        <dbReference type="EMBL" id="KAF2830100.1"/>
    </source>
</evidence>
<feature type="transmembrane region" description="Helical" evidence="6">
    <location>
        <begin position="299"/>
        <end position="319"/>
    </location>
</feature>
<feature type="transmembrane region" description="Helical" evidence="6">
    <location>
        <begin position="153"/>
        <end position="173"/>
    </location>
</feature>
<dbReference type="OrthoDB" id="5296287at2759"/>
<dbReference type="Pfam" id="PF07690">
    <property type="entry name" value="MFS_1"/>
    <property type="match status" value="1"/>
</dbReference>
<dbReference type="InterPro" id="IPR011701">
    <property type="entry name" value="MFS"/>
</dbReference>
<dbReference type="PANTHER" id="PTHR23502">
    <property type="entry name" value="MAJOR FACILITATOR SUPERFAMILY"/>
    <property type="match status" value="1"/>
</dbReference>
<evidence type="ECO:0000256" key="6">
    <source>
        <dbReference type="SAM" id="Phobius"/>
    </source>
</evidence>
<feature type="transmembrane region" description="Helical" evidence="6">
    <location>
        <begin position="185"/>
        <end position="204"/>
    </location>
</feature>
<dbReference type="GO" id="GO:0022857">
    <property type="term" value="F:transmembrane transporter activity"/>
    <property type="evidence" value="ECO:0007669"/>
    <property type="project" value="InterPro"/>
</dbReference>
<feature type="transmembrane region" description="Helical" evidence="6">
    <location>
        <begin position="424"/>
        <end position="453"/>
    </location>
</feature>
<dbReference type="SUPFAM" id="SSF103473">
    <property type="entry name" value="MFS general substrate transporter"/>
    <property type="match status" value="1"/>
</dbReference>
<dbReference type="PROSITE" id="PS50850">
    <property type="entry name" value="MFS"/>
    <property type="match status" value="1"/>
</dbReference>
<evidence type="ECO:0000256" key="5">
    <source>
        <dbReference type="SAM" id="MobiDB-lite"/>
    </source>
</evidence>
<keyword evidence="3 6" id="KW-1133">Transmembrane helix</keyword>
<feature type="domain" description="Major facilitator superfamily (MFS) profile" evidence="7">
    <location>
        <begin position="1"/>
        <end position="451"/>
    </location>
</feature>
<keyword evidence="2 6" id="KW-0812">Transmembrane</keyword>
<feature type="transmembrane region" description="Helical" evidence="6">
    <location>
        <begin position="65"/>
        <end position="85"/>
    </location>
</feature>
<dbReference type="AlphaFoldDB" id="A0A6A7A9X3"/>
<dbReference type="EMBL" id="MU006220">
    <property type="protein sequence ID" value="KAF2830100.1"/>
    <property type="molecule type" value="Genomic_DNA"/>
</dbReference>
<comment type="subcellular location">
    <subcellularLocation>
        <location evidence="1">Membrane</location>
        <topology evidence="1">Multi-pass membrane protein</topology>
    </subcellularLocation>
</comment>
<feature type="transmembrane region" description="Helical" evidence="6">
    <location>
        <begin position="365"/>
        <end position="388"/>
    </location>
</feature>
<dbReference type="CDD" id="cd17323">
    <property type="entry name" value="MFS_Tpo1_MDR_like"/>
    <property type="match status" value="1"/>
</dbReference>
<evidence type="ECO:0000259" key="7">
    <source>
        <dbReference type="PROSITE" id="PS50850"/>
    </source>
</evidence>
<keyword evidence="4 6" id="KW-0472">Membrane</keyword>
<name>A0A6A7A9X3_9PLEO</name>
<sequence>MELDTGLIGWEDDEDPENPQNWTWSQKWVLMAWIAIMITISPTTSSLSAPGTGRTLDEFGVKSKTIGTLTTSIYVLGYAVGPLFLAPLSELYGRAPVINYSTLVFCAFLLGCALAPNMPGLIIMRLLAGIGGSAIVTIGSASIGDVFKVHERAAASAIVLGTQSLAPILGPLIGGFTSQNLGWRWAYHIILIVTVPIGVLMVIFMQESNHPTILEKKARRLRKELGRDDLRSKLEMNLPPRQVLARSLVRPIKFMFRSPIMFLVALYVAIVYGLFYLLVTTVPDVFQNIYHFEVQQTGLTYLGFGVGMLIGLGYVLRYNDRKVVYLQELNGGKFEPEMRLANTIYHAPFIPISLFIYAWTTRASVPWIIPCLSFVPFGFGISGILVMCQTYAVDAFLETSASAVAALVVMRSIFGGFLPLVGPAVYSALGLGVGNTVLGVLALVMTTVPFGFLKWGGKIRRKWMVKL</sequence>
<feature type="transmembrane region" description="Helical" evidence="6">
    <location>
        <begin position="97"/>
        <end position="116"/>
    </location>
</feature>
<accession>A0A6A7A9X3</accession>
<feature type="transmembrane region" description="Helical" evidence="6">
    <location>
        <begin position="260"/>
        <end position="279"/>
    </location>
</feature>
<evidence type="ECO:0000256" key="3">
    <source>
        <dbReference type="ARBA" id="ARBA00022989"/>
    </source>
</evidence>
<dbReference type="Proteomes" id="UP000799424">
    <property type="component" value="Unassembled WGS sequence"/>
</dbReference>
<proteinExistence type="predicted"/>
<dbReference type="InterPro" id="IPR036259">
    <property type="entry name" value="MFS_trans_sf"/>
</dbReference>
<evidence type="ECO:0000256" key="2">
    <source>
        <dbReference type="ARBA" id="ARBA00022692"/>
    </source>
</evidence>
<evidence type="ECO:0000313" key="9">
    <source>
        <dbReference type="Proteomes" id="UP000799424"/>
    </source>
</evidence>
<reference evidence="8" key="1">
    <citation type="journal article" date="2020" name="Stud. Mycol.">
        <title>101 Dothideomycetes genomes: a test case for predicting lifestyles and emergence of pathogens.</title>
        <authorList>
            <person name="Haridas S."/>
            <person name="Albert R."/>
            <person name="Binder M."/>
            <person name="Bloem J."/>
            <person name="Labutti K."/>
            <person name="Salamov A."/>
            <person name="Andreopoulos B."/>
            <person name="Baker S."/>
            <person name="Barry K."/>
            <person name="Bills G."/>
            <person name="Bluhm B."/>
            <person name="Cannon C."/>
            <person name="Castanera R."/>
            <person name="Culley D."/>
            <person name="Daum C."/>
            <person name="Ezra D."/>
            <person name="Gonzalez J."/>
            <person name="Henrissat B."/>
            <person name="Kuo A."/>
            <person name="Liang C."/>
            <person name="Lipzen A."/>
            <person name="Lutzoni F."/>
            <person name="Magnuson J."/>
            <person name="Mondo S."/>
            <person name="Nolan M."/>
            <person name="Ohm R."/>
            <person name="Pangilinan J."/>
            <person name="Park H.-J."/>
            <person name="Ramirez L."/>
            <person name="Alfaro M."/>
            <person name="Sun H."/>
            <person name="Tritt A."/>
            <person name="Yoshinaga Y."/>
            <person name="Zwiers L.-H."/>
            <person name="Turgeon B."/>
            <person name="Goodwin S."/>
            <person name="Spatafora J."/>
            <person name="Crous P."/>
            <person name="Grigoriev I."/>
        </authorList>
    </citation>
    <scope>NUCLEOTIDE SEQUENCE</scope>
    <source>
        <strain evidence="8">CBS 113818</strain>
    </source>
</reference>
<feature type="transmembrane region" description="Helical" evidence="6">
    <location>
        <begin position="340"/>
        <end position="359"/>
    </location>
</feature>